<organism evidence="3 4">
    <name type="scientific">Paraburkholderia edwinii</name>
    <dbReference type="NCBI Taxonomy" id="2861782"/>
    <lineage>
        <taxon>Bacteria</taxon>
        <taxon>Pseudomonadati</taxon>
        <taxon>Pseudomonadota</taxon>
        <taxon>Betaproteobacteria</taxon>
        <taxon>Burkholderiales</taxon>
        <taxon>Burkholderiaceae</taxon>
        <taxon>Paraburkholderia</taxon>
    </lineage>
</organism>
<feature type="domain" description="PTS EIIA type-2" evidence="2">
    <location>
        <begin position="203"/>
        <end position="346"/>
    </location>
</feature>
<dbReference type="EMBL" id="CP080096">
    <property type="protein sequence ID" value="QYD71525.1"/>
    <property type="molecule type" value="Genomic_DNA"/>
</dbReference>
<evidence type="ECO:0000256" key="1">
    <source>
        <dbReference type="SAM" id="MobiDB-lite"/>
    </source>
</evidence>
<dbReference type="PANTHER" id="PTHR47738">
    <property type="entry name" value="PTS SYSTEM FRUCTOSE-LIKE EIIA COMPONENT-RELATED"/>
    <property type="match status" value="1"/>
</dbReference>
<dbReference type="PANTHER" id="PTHR47738:SF1">
    <property type="entry name" value="NITROGEN REGULATORY PROTEIN"/>
    <property type="match status" value="1"/>
</dbReference>
<keyword evidence="3" id="KW-0813">Transport</keyword>
<keyword evidence="4" id="KW-1185">Reference proteome</keyword>
<gene>
    <name evidence="3" type="ORF">KZJ38_31425</name>
</gene>
<dbReference type="Gene3D" id="3.40.930.10">
    <property type="entry name" value="Mannitol-specific EII, Chain A"/>
    <property type="match status" value="1"/>
</dbReference>
<dbReference type="Proteomes" id="UP000826462">
    <property type="component" value="Chromosome 2"/>
</dbReference>
<name>A0ABX8UWB4_9BURK</name>
<evidence type="ECO:0000313" key="4">
    <source>
        <dbReference type="Proteomes" id="UP000826462"/>
    </source>
</evidence>
<evidence type="ECO:0000259" key="2">
    <source>
        <dbReference type="PROSITE" id="PS51094"/>
    </source>
</evidence>
<dbReference type="RefSeq" id="WP_219800954.1">
    <property type="nucleotide sequence ID" value="NZ_CP080096.1"/>
</dbReference>
<feature type="compositionally biased region" description="Basic and acidic residues" evidence="1">
    <location>
        <begin position="170"/>
        <end position="179"/>
    </location>
</feature>
<feature type="region of interest" description="Disordered" evidence="1">
    <location>
        <begin position="13"/>
        <end position="35"/>
    </location>
</feature>
<dbReference type="CDD" id="cd00211">
    <property type="entry name" value="PTS_IIA_fru"/>
    <property type="match status" value="1"/>
</dbReference>
<dbReference type="InterPro" id="IPR016152">
    <property type="entry name" value="PTrfase/Anion_transptr"/>
</dbReference>
<dbReference type="PROSITE" id="PS00372">
    <property type="entry name" value="PTS_EIIA_TYPE_2_HIS"/>
    <property type="match status" value="1"/>
</dbReference>
<sequence length="360" mass="38838">MAHPLAGLRALLRRSRSANSAGQGAEPGGRARRDPGRNVMLHVTVDAQHTTPFREALIRDCGNQQWTLRVAPLRDSGRVRLSLYLPKADVGHAIQRLSQLTPDAEVGQVVEIPDMPSDAWRSLIHANAQGDVPRPVNTRHADTRSPRGNGTHRADNRPGYGTTGSAVQRANERATERASAKTDEEAAEAAVENIIPAQPSLAQLLPASHVLLGLPVTDREALFAHLSESFETLCRVPADVVTAGLTAREALGSTGLGRGIAVPHGHIENLAQPVAIYARLAEPIAFDAPDAQPVGDIVALLVPQWADSAHLHLLAEVAQCFCDHHFRDRLHECEDAASVCRLFSGRETLEQAARGDRRLV</sequence>
<dbReference type="PROSITE" id="PS51094">
    <property type="entry name" value="PTS_EIIA_TYPE_2"/>
    <property type="match status" value="1"/>
</dbReference>
<evidence type="ECO:0000313" key="3">
    <source>
        <dbReference type="EMBL" id="QYD71525.1"/>
    </source>
</evidence>
<dbReference type="SUPFAM" id="SSF55804">
    <property type="entry name" value="Phoshotransferase/anion transport protein"/>
    <property type="match status" value="1"/>
</dbReference>
<proteinExistence type="predicted"/>
<dbReference type="InterPro" id="IPR002178">
    <property type="entry name" value="PTS_EIIA_type-2_dom"/>
</dbReference>
<reference evidence="3 4" key="1">
    <citation type="submission" date="2021-07" db="EMBL/GenBank/DDBJ databases">
        <title>Paraburkholderia edwinii protects Aspergillus sp. from phenazines by acting as a toxin sponge.</title>
        <authorList>
            <person name="Dahlstrom K.M."/>
            <person name="Newman D.K."/>
        </authorList>
    </citation>
    <scope>NUCLEOTIDE SEQUENCE [LARGE SCALE GENOMIC DNA]</scope>
    <source>
        <strain evidence="3 4">Pe01</strain>
    </source>
</reference>
<accession>A0ABX8UWB4</accession>
<dbReference type="Pfam" id="PF00359">
    <property type="entry name" value="PTS_EIIA_2"/>
    <property type="match status" value="1"/>
</dbReference>
<protein>
    <submittedName>
        <fullName evidence="3">PTS sugar transporter subunit IIA</fullName>
    </submittedName>
</protein>
<keyword evidence="3" id="KW-0762">Sugar transport</keyword>
<dbReference type="InterPro" id="IPR051541">
    <property type="entry name" value="PTS_SugarTrans_NitroReg"/>
</dbReference>
<feature type="region of interest" description="Disordered" evidence="1">
    <location>
        <begin position="127"/>
        <end position="179"/>
    </location>
</feature>